<organism evidence="3 4">
    <name type="scientific">Streptosporangium becharense</name>
    <dbReference type="NCBI Taxonomy" id="1816182"/>
    <lineage>
        <taxon>Bacteria</taxon>
        <taxon>Bacillati</taxon>
        <taxon>Actinomycetota</taxon>
        <taxon>Actinomycetes</taxon>
        <taxon>Streptosporangiales</taxon>
        <taxon>Streptosporangiaceae</taxon>
        <taxon>Streptosporangium</taxon>
    </lineage>
</organism>
<dbReference type="GO" id="GO:0005975">
    <property type="term" value="P:carbohydrate metabolic process"/>
    <property type="evidence" value="ECO:0007669"/>
    <property type="project" value="UniProtKB-ARBA"/>
</dbReference>
<dbReference type="InterPro" id="IPR022409">
    <property type="entry name" value="PKD/Chitinase_dom"/>
</dbReference>
<dbReference type="Pfam" id="PF01345">
    <property type="entry name" value="DUF11"/>
    <property type="match status" value="1"/>
</dbReference>
<name>A0A7W9MIZ9_9ACTN</name>
<dbReference type="Pfam" id="PF18911">
    <property type="entry name" value="PKD_4"/>
    <property type="match status" value="3"/>
</dbReference>
<dbReference type="InterPro" id="IPR001434">
    <property type="entry name" value="OmcB-like_DUF11"/>
</dbReference>
<comment type="caution">
    <text evidence="3">The sequence shown here is derived from an EMBL/GenBank/DDBJ whole genome shotgun (WGS) entry which is preliminary data.</text>
</comment>
<dbReference type="GO" id="GO:0005737">
    <property type="term" value="C:cytoplasm"/>
    <property type="evidence" value="ECO:0007669"/>
    <property type="project" value="UniProtKB-SubCell"/>
</dbReference>
<feature type="region of interest" description="Disordered" evidence="1">
    <location>
        <begin position="591"/>
        <end position="625"/>
    </location>
</feature>
<sequence length="2030" mass="212609">MNDKGQMTGGNWIRDAGASTLLLGKQPPGTETGQITAKALNNSGSAVGIINRGGNSFDAFRSTPGQPLAFPRDSLVYESGDFESHHVQALDINDNGETAGFALSEAGGEIAVIWDEDGEAHRQHTDFGGRVSAINNAGVGVGVHLAANGAPRAALYVDNQAVDLTDLARAAGYDVTLRYATGINDRGEIAVIGRLGKQTIWDQAYLIDLGTRPVIDALTVETQRYPSTEWTSVPDGAGRTVEGNKVRVTTRVTNPSGFPLTAEVRLVDGVSGRSIVKGAQILELDPHETVTAREIWDTTDWAWEKIAKPQSDRAVVAKLYYGGTPVDDETEGIVITPKPVVAVHGFRSDAEDTFGEFDEMMKELGHPEGHVFAVGDGQAEGRMDTGEKWNPLHESYRVWQNVDELATYIEGVRKKTGAFYVNVVAHSMGGLITRQYVQTKMPSTPDHKPAVTRLIGMGVPNAGSPCADMLVEKAIIERLSPWYPAVIELTTDWMIGEEEKRNGFNDRITNLRGVRASNLVGVKLPVPCTTMMDPFPHLGDTVVPWWSALLPLPGWDDHHSAVMPHSFMTFSEDMFKEYVLPRLASLTFGAPDPDPVPGLTGERSAAKPDRKAGATVPAADGAGQENSLSVFAGPAATVEPGQTAKLPLQVPQGLAFGVTGVLPETVGLALRDPSGKVTASYTAGSDQAKQPFQGLSATDPQAGAWTLEVTNTAAQAVKADLAAWVTGNPVKVAAETEAADDGRVTVKAAVTDGGQPVTGATVQAWLVGVEQASARVELTLNDDGASGDGAAGDGVYGARTDALADDRYYLVTKADTAKGLRTDRGIVEVAKPDTREFELKLSATPGGSVTASPAQDKYRAGTEVKLTATPEAGRVPIGWTVDGEKRGPGALTITMDGPHTVEARFGTYTVTEIGALPGGDASRTEAESLNDRGQVAATVADKDGKRRAVRWQDGAFTELAGPACTDGAVKCEAAATGINEAGEVVGWAHASVGGGNAEHAVVWRADGSVTDLQPGTSSNSSAVVLNDNDQTLGYTRSGGVLWDQGATVTLPADYAGGGYGYDNEWSQNRLPRINGSGAVAGGYARSRNSDGSIRDTGPMLYARDVLTKLPGTVEGCVETGGRASDVNDAGLVVGTLRCGRYEGTTTKHAYVWKDGEPTDLGAGEATAVNDHGVIAGSDPGDLRNVLKPPVLWVDGVKHQLSGVLSRPWCPGDAQKTTQPCVGVGEVLDLNSSGQILVRGFVRDRSAAQAGFVQTGRALLLTPTPARADLEVKHTVSVAEPGPGSKVTWTATVTNKGEHAATDVRLDVLVPQEVTGAACETWRGVCTAINGGFRNVAEVLEPGWSATVEVTATVPADAAEGTVLKARATAASTEVVDPEPDNNAAEATATVRHALNRTAISWADPVRVDETSHEVEVTLTNRGDKAMPVKAVATESPFRQINDCPRGDEKLEPGTGCTVKVMFAPTQVGPASGKLTFTTEGTEPSHVVTLTGRGIERNAKPVIKFLPGPTRGTVGRPFTLRYEYTDADITDTHTAVIEWGDGPGVEVQVAPNPAGGGGIITATRTFEAPFTGEALLGVTDSKGDITWAYDATVSYVIEEAGSNTAPVVTAGPDVELTVNETLNRVVSFTDPGSTSWTATVDYGDGAGPQPVTPAGQEITLEHRWATAGTYPVIVTVRDDGGLQTSAVFTATVVPGQTPNQAPRVELDGPSALAEGSTWRTDAVVTDPDSTAWSATVDYGDGSGPRAVPVDGGKLPVELVATDDGERTVTVKVTDDKGATGTAKLTVKIINKAPQAVLKEPATAETIVAVGAAVPLKATFTDEGVADTHTATWTIGDQRMTGALAEHDGVGTVAHTHTFTKAGRYPISVTVTDDDGGTITTDTVGGKKAYVTVYNTTGTLFAEGKVASPAGSCRLNTACDTAGTATFTIAAAYVLPDYGPTGEVEYDVPGLRLRGQSYTVLAAADGTAFLRGEGVLLDGVVEVTFEVTAIDAAKTGYDQLGVKVWRKNGELVYDNQRDGVSSFVDGTVQITG</sequence>
<dbReference type="InterPro" id="IPR000601">
    <property type="entry name" value="PKD_dom"/>
</dbReference>
<evidence type="ECO:0000256" key="1">
    <source>
        <dbReference type="SAM" id="MobiDB-lite"/>
    </source>
</evidence>
<dbReference type="EMBL" id="JACHMP010000001">
    <property type="protein sequence ID" value="MBB5822131.1"/>
    <property type="molecule type" value="Genomic_DNA"/>
</dbReference>
<dbReference type="Gene3D" id="2.60.40.10">
    <property type="entry name" value="Immunoglobulins"/>
    <property type="match status" value="5"/>
</dbReference>
<dbReference type="InterPro" id="IPR029058">
    <property type="entry name" value="AB_hydrolase_fold"/>
</dbReference>
<evidence type="ECO:0000313" key="3">
    <source>
        <dbReference type="EMBL" id="MBB5822131.1"/>
    </source>
</evidence>
<dbReference type="InterPro" id="IPR002918">
    <property type="entry name" value="Lipase_EstA/Esterase_EstB"/>
</dbReference>
<evidence type="ECO:0000313" key="4">
    <source>
        <dbReference type="Proteomes" id="UP000540685"/>
    </source>
</evidence>
<dbReference type="PROSITE" id="PS50093">
    <property type="entry name" value="PKD"/>
    <property type="match status" value="2"/>
</dbReference>
<dbReference type="RefSeq" id="WP_184544325.1">
    <property type="nucleotide sequence ID" value="NZ_JACHMP010000001.1"/>
</dbReference>
<dbReference type="InterPro" id="IPR013783">
    <property type="entry name" value="Ig-like_fold"/>
</dbReference>
<reference evidence="3 4" key="1">
    <citation type="submission" date="2020-08" db="EMBL/GenBank/DDBJ databases">
        <title>Sequencing the genomes of 1000 actinobacteria strains.</title>
        <authorList>
            <person name="Klenk H.-P."/>
        </authorList>
    </citation>
    <scope>NUCLEOTIDE SEQUENCE [LARGE SCALE GENOMIC DNA]</scope>
    <source>
        <strain evidence="3 4">DSM 46887</strain>
    </source>
</reference>
<dbReference type="Pfam" id="PF01674">
    <property type="entry name" value="Lipase_2"/>
    <property type="match status" value="1"/>
</dbReference>
<dbReference type="GO" id="GO:0016787">
    <property type="term" value="F:hydrolase activity"/>
    <property type="evidence" value="ECO:0007669"/>
    <property type="project" value="InterPro"/>
</dbReference>
<proteinExistence type="predicted"/>
<gene>
    <name evidence="3" type="ORF">F4562_005193</name>
</gene>
<dbReference type="Gene3D" id="3.40.50.1820">
    <property type="entry name" value="alpha/beta hydrolase"/>
    <property type="match status" value="1"/>
</dbReference>
<dbReference type="Pfam" id="PF18998">
    <property type="entry name" value="Flg_new_2"/>
    <property type="match status" value="1"/>
</dbReference>
<dbReference type="GO" id="GO:0016042">
    <property type="term" value="P:lipid catabolic process"/>
    <property type="evidence" value="ECO:0007669"/>
    <property type="project" value="InterPro"/>
</dbReference>
<dbReference type="NCBIfam" id="NF041940">
    <property type="entry name" value="choice_anch_X"/>
    <property type="match status" value="1"/>
</dbReference>
<dbReference type="Proteomes" id="UP000540685">
    <property type="component" value="Unassembled WGS sequence"/>
</dbReference>
<dbReference type="SMART" id="SM00089">
    <property type="entry name" value="PKD"/>
    <property type="match status" value="3"/>
</dbReference>
<dbReference type="InterPro" id="IPR035986">
    <property type="entry name" value="PKD_dom_sf"/>
</dbReference>
<feature type="domain" description="PKD" evidence="2">
    <location>
        <begin position="1799"/>
        <end position="1880"/>
    </location>
</feature>
<protein>
    <submittedName>
        <fullName evidence="3">Putative repeat protein (TIGR01451 family)</fullName>
    </submittedName>
</protein>
<dbReference type="SUPFAM" id="SSF49299">
    <property type="entry name" value="PKD domain"/>
    <property type="match status" value="2"/>
</dbReference>
<accession>A0A7W9MIZ9</accession>
<evidence type="ECO:0000259" key="2">
    <source>
        <dbReference type="PROSITE" id="PS50093"/>
    </source>
</evidence>
<dbReference type="InterPro" id="IPR044060">
    <property type="entry name" value="Bacterial_rp_domain"/>
</dbReference>
<feature type="domain" description="PKD" evidence="2">
    <location>
        <begin position="1640"/>
        <end position="1691"/>
    </location>
</feature>
<keyword evidence="4" id="KW-1185">Reference proteome</keyword>
<dbReference type="CDD" id="cd00146">
    <property type="entry name" value="PKD"/>
    <property type="match status" value="1"/>
</dbReference>
<dbReference type="SUPFAM" id="SSF53474">
    <property type="entry name" value="alpha/beta-Hydrolases"/>
    <property type="match status" value="1"/>
</dbReference>